<dbReference type="UniPathway" id="UPA00253">
    <property type="reaction ID" value="UER00600"/>
</dbReference>
<keyword evidence="4" id="KW-0067">ATP-binding</keyword>
<dbReference type="AlphaFoldDB" id="F3KJK0"/>
<dbReference type="NCBIfam" id="TIGR00125">
    <property type="entry name" value="cyt_tran_rel"/>
    <property type="match status" value="1"/>
</dbReference>
<evidence type="ECO:0000256" key="4">
    <source>
        <dbReference type="HAMAP-Rule" id="MF_00243"/>
    </source>
</evidence>
<dbReference type="GO" id="GO:0009435">
    <property type="term" value="P:NAD+ biosynthetic process"/>
    <property type="evidence" value="ECO:0007669"/>
    <property type="project" value="UniProtKB-UniRule"/>
</dbReference>
<comment type="caution">
    <text evidence="6">The sequence shown here is derived from an EMBL/GenBank/DDBJ whole genome shotgun (WGS) entry which is preliminary data.</text>
</comment>
<keyword evidence="4" id="KW-0963">Cytoplasm</keyword>
<keyword evidence="3 4" id="KW-0548">Nucleotidyltransferase</keyword>
<comment type="similarity">
    <text evidence="1 4">Belongs to the archaeal NMN adenylyltransferase family.</text>
</comment>
<dbReference type="InterPro" id="IPR006418">
    <property type="entry name" value="NMN_Atrans_arc"/>
</dbReference>
<comment type="subcellular location">
    <subcellularLocation>
        <location evidence="4">Cytoplasm</location>
    </subcellularLocation>
</comment>
<proteinExistence type="inferred from homology"/>
<comment type="catalytic activity">
    <reaction evidence="4">
        <text>beta-nicotinamide D-ribonucleotide + ATP + H(+) = diphosphate + NAD(+)</text>
        <dbReference type="Rhea" id="RHEA:21360"/>
        <dbReference type="ChEBI" id="CHEBI:14649"/>
        <dbReference type="ChEBI" id="CHEBI:15378"/>
        <dbReference type="ChEBI" id="CHEBI:30616"/>
        <dbReference type="ChEBI" id="CHEBI:33019"/>
        <dbReference type="ChEBI" id="CHEBI:57540"/>
        <dbReference type="EC" id="2.7.7.1"/>
    </reaction>
</comment>
<gene>
    <name evidence="6" type="ORF">Nlim_0658</name>
</gene>
<dbReference type="PANTHER" id="PTHR21342:SF0">
    <property type="entry name" value="BIFUNCTIONAL NMN ADENYLYLTRANSFERASE_NUDIX HYDROLASE"/>
    <property type="match status" value="1"/>
</dbReference>
<dbReference type="GO" id="GO:0000309">
    <property type="term" value="F:nicotinamide-nucleotide adenylyltransferase activity"/>
    <property type="evidence" value="ECO:0007669"/>
    <property type="project" value="UniProtKB-UniRule"/>
</dbReference>
<dbReference type="Gene3D" id="3.40.50.620">
    <property type="entry name" value="HUPs"/>
    <property type="match status" value="1"/>
</dbReference>
<evidence type="ECO:0000256" key="2">
    <source>
        <dbReference type="ARBA" id="ARBA00022679"/>
    </source>
</evidence>
<evidence type="ECO:0000313" key="6">
    <source>
        <dbReference type="EMBL" id="EGG42477.1"/>
    </source>
</evidence>
<accession>F3KJK0</accession>
<dbReference type="EMBL" id="AEGP01000029">
    <property type="protein sequence ID" value="EGG42477.1"/>
    <property type="molecule type" value="Genomic_DNA"/>
</dbReference>
<evidence type="ECO:0000256" key="3">
    <source>
        <dbReference type="ARBA" id="ARBA00022695"/>
    </source>
</evidence>
<dbReference type="HOGENOM" id="CLU_108783_0_0_2"/>
<dbReference type="Proteomes" id="UP000004348">
    <property type="component" value="Chromosome"/>
</dbReference>
<dbReference type="NCBIfam" id="NF002243">
    <property type="entry name" value="PRK01153.1"/>
    <property type="match status" value="1"/>
</dbReference>
<dbReference type="SUPFAM" id="SSF52374">
    <property type="entry name" value="Nucleotidylyl transferase"/>
    <property type="match status" value="1"/>
</dbReference>
<dbReference type="HAMAP" id="MF_00243">
    <property type="entry name" value="NMN_adenylyltr"/>
    <property type="match status" value="1"/>
</dbReference>
<dbReference type="Pfam" id="PF01467">
    <property type="entry name" value="CTP_transf_like"/>
    <property type="match status" value="1"/>
</dbReference>
<dbReference type="GO" id="GO:0005737">
    <property type="term" value="C:cytoplasm"/>
    <property type="evidence" value="ECO:0007669"/>
    <property type="project" value="UniProtKB-SubCell"/>
</dbReference>
<keyword evidence="4" id="KW-0547">Nucleotide-binding</keyword>
<dbReference type="STRING" id="886738.Nlim_0658"/>
<dbReference type="PATRIC" id="fig|886738.10.peg.734"/>
<dbReference type="GO" id="GO:0005524">
    <property type="term" value="F:ATP binding"/>
    <property type="evidence" value="ECO:0007669"/>
    <property type="project" value="UniProtKB-KW"/>
</dbReference>
<keyword evidence="4" id="KW-0520">NAD</keyword>
<comment type="pathway">
    <text evidence="4">Cofactor biosynthesis; NAD(+) biosynthesis; NAD(+) from nicotinamide D-ribonucleotide: step 1/1.</text>
</comment>
<dbReference type="EC" id="2.7.7.1" evidence="4"/>
<sequence>MRGLMMGRFQPFHNGHLNLAKQILEECDEVIIAITSSQFNYLEKDPFTSGERIEMIHNSLKESKFDLSRCFIVAIENQFNIATWGSYLKAALPHFDKVYSGNDYVKMLLADSSIDVMSPKFLDRTQYNATHIRSLIVVGDDWKTLVPHAVVKFLEKINAKKRLDIISKSDTKPTEH</sequence>
<dbReference type="InterPro" id="IPR014729">
    <property type="entry name" value="Rossmann-like_a/b/a_fold"/>
</dbReference>
<name>F3KJK0_9ARCH</name>
<keyword evidence="4" id="KW-0662">Pyridine nucleotide biosynthesis</keyword>
<feature type="domain" description="Cytidyltransferase-like" evidence="5">
    <location>
        <begin position="5"/>
        <end position="106"/>
    </location>
</feature>
<evidence type="ECO:0000256" key="1">
    <source>
        <dbReference type="ARBA" id="ARBA00010124"/>
    </source>
</evidence>
<evidence type="ECO:0000259" key="5">
    <source>
        <dbReference type="Pfam" id="PF01467"/>
    </source>
</evidence>
<dbReference type="InterPro" id="IPR004821">
    <property type="entry name" value="Cyt_trans-like"/>
</dbReference>
<dbReference type="PANTHER" id="PTHR21342">
    <property type="entry name" value="PHOSPHOPANTETHEINE ADENYLYLTRANSFERASE"/>
    <property type="match status" value="1"/>
</dbReference>
<keyword evidence="2 4" id="KW-0808">Transferase</keyword>
<reference evidence="6" key="1">
    <citation type="journal article" date="2011" name="PLoS ONE">
        <title>Genome of a low-salinity ammonia-oxidizing archaeon determined by single-cell and metagenomic analysis.</title>
        <authorList>
            <person name="Blainey P.C."/>
            <person name="Mosier A.C."/>
            <person name="Potanina A."/>
            <person name="Francis C.A."/>
            <person name="Quake S.R."/>
        </authorList>
    </citation>
    <scope>NUCLEOTIDE SEQUENCE [LARGE SCALE GENOMIC DNA]</scope>
    <source>
        <strain evidence="6">SFB1</strain>
    </source>
</reference>
<protein>
    <recommendedName>
        <fullName evidence="4">Nicotinamide-nucleotide adenylyltransferase</fullName>
        <ecNumber evidence="4">2.7.7.1</ecNumber>
    </recommendedName>
    <alternativeName>
        <fullName evidence="4">NAD(+) diphosphorylase</fullName>
    </alternativeName>
    <alternativeName>
        <fullName evidence="4">NAD(+) pyrophosphorylase</fullName>
    </alternativeName>
    <alternativeName>
        <fullName evidence="4">NMN adenylyltransferase</fullName>
    </alternativeName>
</protein>
<organism evidence="6">
    <name type="scientific">Candidatus Nitrosarchaeum limnium SFB1</name>
    <dbReference type="NCBI Taxonomy" id="886738"/>
    <lineage>
        <taxon>Archaea</taxon>
        <taxon>Nitrososphaerota</taxon>
        <taxon>Nitrososphaeria</taxon>
        <taxon>Nitrosopumilales</taxon>
        <taxon>Nitrosopumilaceae</taxon>
        <taxon>Nitrosarchaeum</taxon>
    </lineage>
</organism>